<keyword evidence="6 7" id="KW-0472">Membrane</keyword>
<dbReference type="InterPro" id="IPR010656">
    <property type="entry name" value="DctM"/>
</dbReference>
<feature type="transmembrane region" description="Helical" evidence="7">
    <location>
        <begin position="29"/>
        <end position="49"/>
    </location>
</feature>
<dbReference type="GO" id="GO:0022857">
    <property type="term" value="F:transmembrane transporter activity"/>
    <property type="evidence" value="ECO:0007669"/>
    <property type="project" value="TreeGrafter"/>
</dbReference>
<dbReference type="Pfam" id="PF06808">
    <property type="entry name" value="DctM"/>
    <property type="match status" value="1"/>
</dbReference>
<feature type="domain" description="TRAP C4-dicarboxylate transport system permease DctM subunit" evidence="8">
    <location>
        <begin position="11"/>
        <end position="424"/>
    </location>
</feature>
<dbReference type="NCBIfam" id="TIGR00786">
    <property type="entry name" value="dctM"/>
    <property type="match status" value="1"/>
</dbReference>
<accession>A0A5Q2N6F8</accession>
<feature type="transmembrane region" description="Helical" evidence="7">
    <location>
        <begin position="177"/>
        <end position="199"/>
    </location>
</feature>
<keyword evidence="10" id="KW-1185">Reference proteome</keyword>
<comment type="subcellular location">
    <subcellularLocation>
        <location evidence="1">Cell inner membrane</location>
        <topology evidence="1">Multi-pass membrane protein</topology>
    </subcellularLocation>
</comment>
<dbReference type="EMBL" id="CP045875">
    <property type="protein sequence ID" value="QGG49439.1"/>
    <property type="molecule type" value="Genomic_DNA"/>
</dbReference>
<feature type="transmembrane region" description="Helical" evidence="7">
    <location>
        <begin position="61"/>
        <end position="80"/>
    </location>
</feature>
<dbReference type="PIRSF" id="PIRSF006066">
    <property type="entry name" value="HI0050"/>
    <property type="match status" value="1"/>
</dbReference>
<dbReference type="InterPro" id="IPR004681">
    <property type="entry name" value="TRAP_DctM"/>
</dbReference>
<evidence type="ECO:0000256" key="6">
    <source>
        <dbReference type="ARBA" id="ARBA00023136"/>
    </source>
</evidence>
<keyword evidence="3" id="KW-0997">Cell inner membrane</keyword>
<feature type="transmembrane region" description="Helical" evidence="7">
    <location>
        <begin position="220"/>
        <end position="243"/>
    </location>
</feature>
<evidence type="ECO:0000256" key="2">
    <source>
        <dbReference type="ARBA" id="ARBA00022475"/>
    </source>
</evidence>
<evidence type="ECO:0000256" key="4">
    <source>
        <dbReference type="ARBA" id="ARBA00022692"/>
    </source>
</evidence>
<feature type="transmembrane region" description="Helical" evidence="7">
    <location>
        <begin position="249"/>
        <end position="267"/>
    </location>
</feature>
<feature type="transmembrane region" description="Helical" evidence="7">
    <location>
        <begin position="100"/>
        <end position="129"/>
    </location>
</feature>
<gene>
    <name evidence="9" type="primary">dctM</name>
    <name evidence="9" type="ORF">FTV88_3374</name>
</gene>
<reference evidence="10" key="1">
    <citation type="submission" date="2019-11" db="EMBL/GenBank/DDBJ databases">
        <title>Genome sequence of Heliorestis convoluta strain HH, an alkaliphilic and minimalistic phototrophic bacterium from a soda lake in Egypt.</title>
        <authorList>
            <person name="Dewey E.D."/>
            <person name="Stokes L.M."/>
            <person name="Burchell B.M."/>
            <person name="Shaffer K.N."/>
            <person name="Huntington A.M."/>
            <person name="Baker J.M."/>
            <person name="Nadendla S."/>
            <person name="Giglio M.G."/>
            <person name="Touchman J.W."/>
            <person name="Blankenship R.E."/>
            <person name="Madigan M.T."/>
            <person name="Sattley W.M."/>
        </authorList>
    </citation>
    <scope>NUCLEOTIDE SEQUENCE [LARGE SCALE GENOMIC DNA]</scope>
    <source>
        <strain evidence="10">HH</strain>
    </source>
</reference>
<feature type="transmembrane region" description="Helical" evidence="7">
    <location>
        <begin position="406"/>
        <end position="429"/>
    </location>
</feature>
<evidence type="ECO:0000256" key="3">
    <source>
        <dbReference type="ARBA" id="ARBA00022519"/>
    </source>
</evidence>
<sequence>MSLVTVSLLGLGALFLLMMLRMPIAFAMFIVGFVGLLVVVSPAAAFTVLTSDLWNQLSSYTLSVIPLYILMGEILFRTGVTRSLFETAYTWMGHLKGGMAAAVVMASAGFAAICGSNSASAAAMCTIALPELKKIKYNDSLSTGAVAAGGTLGIIIPPSTVLIIIALQTEQSVRQLFVASVIPGILLMLLFLGTVFYLCHRNPSMGPTGPKATLQERLASLPGLLPTLLLFTFVIGGLFLGWFTPTESGAFGALGAMIIAMAMKSLTLDNLREALYSTIKSSTMVITLIIGALLFGRFLAITRLPYEIAEFVNTLDVMPFVVLAVILAIYLIGGSLMDALGFLIISIPIFYPTIISLGYDPLWFAVVLCIVTSAGAITPPVGVNAFVVKGLAPAVPMMSIFKGSSIFLVSYLILLAILIAFPQIVTFAVK</sequence>
<feature type="transmembrane region" description="Helical" evidence="7">
    <location>
        <begin position="362"/>
        <end position="386"/>
    </location>
</feature>
<evidence type="ECO:0000313" key="9">
    <source>
        <dbReference type="EMBL" id="QGG49439.1"/>
    </source>
</evidence>
<organism evidence="9 10">
    <name type="scientific">Heliorestis convoluta</name>
    <dbReference type="NCBI Taxonomy" id="356322"/>
    <lineage>
        <taxon>Bacteria</taxon>
        <taxon>Bacillati</taxon>
        <taxon>Bacillota</taxon>
        <taxon>Clostridia</taxon>
        <taxon>Eubacteriales</taxon>
        <taxon>Heliobacteriaceae</taxon>
        <taxon>Heliorestis</taxon>
    </lineage>
</organism>
<name>A0A5Q2N6F8_9FIRM</name>
<dbReference type="AlphaFoldDB" id="A0A5Q2N6F8"/>
<evidence type="ECO:0000256" key="1">
    <source>
        <dbReference type="ARBA" id="ARBA00004429"/>
    </source>
</evidence>
<evidence type="ECO:0000313" key="10">
    <source>
        <dbReference type="Proteomes" id="UP000366051"/>
    </source>
</evidence>
<dbReference type="GO" id="GO:0005886">
    <property type="term" value="C:plasma membrane"/>
    <property type="evidence" value="ECO:0007669"/>
    <property type="project" value="UniProtKB-SubCell"/>
</dbReference>
<dbReference type="KEGG" id="hcv:FTV88_3374"/>
<protein>
    <submittedName>
        <fullName evidence="9">TRAP dicarboxylate transporter, DctM subunit</fullName>
    </submittedName>
</protein>
<feature type="transmembrane region" description="Helical" evidence="7">
    <location>
        <begin position="320"/>
        <end position="350"/>
    </location>
</feature>
<dbReference type="PANTHER" id="PTHR33362">
    <property type="entry name" value="SIALIC ACID TRAP TRANSPORTER PERMEASE PROTEIN SIAT-RELATED"/>
    <property type="match status" value="1"/>
</dbReference>
<keyword evidence="5 7" id="KW-1133">Transmembrane helix</keyword>
<dbReference type="Proteomes" id="UP000366051">
    <property type="component" value="Chromosome"/>
</dbReference>
<evidence type="ECO:0000256" key="7">
    <source>
        <dbReference type="SAM" id="Phobius"/>
    </source>
</evidence>
<keyword evidence="2" id="KW-1003">Cell membrane</keyword>
<dbReference type="RefSeq" id="WP_153726429.1">
    <property type="nucleotide sequence ID" value="NZ_CP045875.1"/>
</dbReference>
<evidence type="ECO:0000259" key="8">
    <source>
        <dbReference type="Pfam" id="PF06808"/>
    </source>
</evidence>
<feature type="transmembrane region" description="Helical" evidence="7">
    <location>
        <begin position="279"/>
        <end position="300"/>
    </location>
</feature>
<keyword evidence="4 7" id="KW-0812">Transmembrane</keyword>
<proteinExistence type="predicted"/>
<dbReference type="OrthoDB" id="9772674at2"/>
<feature type="transmembrane region" description="Helical" evidence="7">
    <location>
        <begin position="141"/>
        <end position="165"/>
    </location>
</feature>
<evidence type="ECO:0000256" key="5">
    <source>
        <dbReference type="ARBA" id="ARBA00022989"/>
    </source>
</evidence>
<dbReference type="PANTHER" id="PTHR33362:SF5">
    <property type="entry name" value="C4-DICARBOXYLATE TRAP TRANSPORTER LARGE PERMEASE PROTEIN DCTM"/>
    <property type="match status" value="1"/>
</dbReference>